<dbReference type="GO" id="GO:0005524">
    <property type="term" value="F:ATP binding"/>
    <property type="evidence" value="ECO:0007669"/>
    <property type="project" value="InterPro"/>
</dbReference>
<dbReference type="GO" id="GO:0007031">
    <property type="term" value="P:peroxisome organization"/>
    <property type="evidence" value="ECO:0007669"/>
    <property type="project" value="TreeGrafter"/>
</dbReference>
<keyword evidence="5" id="KW-0472">Membrane</keyword>
<proteinExistence type="inferred from homology"/>
<dbReference type="Gene3D" id="3.40.50.300">
    <property type="entry name" value="P-loop containing nucleotide triphosphate hydrolases"/>
    <property type="match status" value="1"/>
</dbReference>
<protein>
    <submittedName>
        <fullName evidence="7">ABC transporter domain-containing protein</fullName>
    </submittedName>
</protein>
<evidence type="ECO:0000313" key="7">
    <source>
        <dbReference type="WBParaSite" id="GPUH_0002177601-mRNA-1"/>
    </source>
</evidence>
<sequence>LISGILNNLQLSWIIERCGGLYSPVEFEWQDTLTPGEQQRLAFARVIYQRPELVILDESTSSVGVDVEELIRF</sequence>
<keyword evidence="4" id="KW-1133">Transmembrane helix</keyword>
<keyword evidence="3" id="KW-0812">Transmembrane</keyword>
<evidence type="ECO:0000256" key="1">
    <source>
        <dbReference type="ARBA" id="ARBA00008575"/>
    </source>
</evidence>
<dbReference type="GO" id="GO:0006635">
    <property type="term" value="P:fatty acid beta-oxidation"/>
    <property type="evidence" value="ECO:0007669"/>
    <property type="project" value="TreeGrafter"/>
</dbReference>
<organism evidence="7">
    <name type="scientific">Gongylonema pulchrum</name>
    <dbReference type="NCBI Taxonomy" id="637853"/>
    <lineage>
        <taxon>Eukaryota</taxon>
        <taxon>Metazoa</taxon>
        <taxon>Ecdysozoa</taxon>
        <taxon>Nematoda</taxon>
        <taxon>Chromadorea</taxon>
        <taxon>Rhabditida</taxon>
        <taxon>Spirurina</taxon>
        <taxon>Spiruromorpha</taxon>
        <taxon>Spiruroidea</taxon>
        <taxon>Gongylonematidae</taxon>
        <taxon>Gongylonema</taxon>
    </lineage>
</organism>
<dbReference type="InterPro" id="IPR003439">
    <property type="entry name" value="ABC_transporter-like_ATP-bd"/>
</dbReference>
<reference evidence="7" key="1">
    <citation type="submission" date="2016-06" db="UniProtKB">
        <authorList>
            <consortium name="WormBaseParasite"/>
        </authorList>
    </citation>
    <scope>IDENTIFICATION</scope>
</reference>
<evidence type="ECO:0000259" key="6">
    <source>
        <dbReference type="Pfam" id="PF00005"/>
    </source>
</evidence>
<dbReference type="AlphaFoldDB" id="A0A183ELA8"/>
<comment type="similarity">
    <text evidence="1">Belongs to the ABC transporter superfamily. ABCD family. Peroxisomal fatty acyl CoA transporter (TC 3.A.1.203) subfamily.</text>
</comment>
<dbReference type="GO" id="GO:0005778">
    <property type="term" value="C:peroxisomal membrane"/>
    <property type="evidence" value="ECO:0007669"/>
    <property type="project" value="TreeGrafter"/>
</dbReference>
<dbReference type="GO" id="GO:0042760">
    <property type="term" value="P:very long-chain fatty acid catabolic process"/>
    <property type="evidence" value="ECO:0007669"/>
    <property type="project" value="TreeGrafter"/>
</dbReference>
<dbReference type="PANTHER" id="PTHR11384">
    <property type="entry name" value="ATP-BINDING CASSETTE, SUB-FAMILY D MEMBER"/>
    <property type="match status" value="1"/>
</dbReference>
<keyword evidence="2" id="KW-0813">Transport</keyword>
<dbReference type="GO" id="GO:0015910">
    <property type="term" value="P:long-chain fatty acid import into peroxisome"/>
    <property type="evidence" value="ECO:0007669"/>
    <property type="project" value="TreeGrafter"/>
</dbReference>
<evidence type="ECO:0000256" key="2">
    <source>
        <dbReference type="ARBA" id="ARBA00022448"/>
    </source>
</evidence>
<dbReference type="SUPFAM" id="SSF52540">
    <property type="entry name" value="P-loop containing nucleoside triphosphate hydrolases"/>
    <property type="match status" value="1"/>
</dbReference>
<dbReference type="InterPro" id="IPR027417">
    <property type="entry name" value="P-loop_NTPase"/>
</dbReference>
<accession>A0A183ELA8</accession>
<dbReference type="GO" id="GO:0042626">
    <property type="term" value="F:ATPase-coupled transmembrane transporter activity"/>
    <property type="evidence" value="ECO:0007669"/>
    <property type="project" value="TreeGrafter"/>
</dbReference>
<dbReference type="GO" id="GO:0016887">
    <property type="term" value="F:ATP hydrolysis activity"/>
    <property type="evidence" value="ECO:0007669"/>
    <property type="project" value="InterPro"/>
</dbReference>
<evidence type="ECO:0000256" key="4">
    <source>
        <dbReference type="ARBA" id="ARBA00022989"/>
    </source>
</evidence>
<dbReference type="WBParaSite" id="GPUH_0002177601-mRNA-1">
    <property type="protein sequence ID" value="GPUH_0002177601-mRNA-1"/>
    <property type="gene ID" value="GPUH_0002177601"/>
</dbReference>
<evidence type="ECO:0000256" key="5">
    <source>
        <dbReference type="ARBA" id="ARBA00023136"/>
    </source>
</evidence>
<dbReference type="Pfam" id="PF00005">
    <property type="entry name" value="ABC_tran"/>
    <property type="match status" value="1"/>
</dbReference>
<feature type="domain" description="ABC transporter" evidence="6">
    <location>
        <begin position="31"/>
        <end position="61"/>
    </location>
</feature>
<dbReference type="PANTHER" id="PTHR11384:SF59">
    <property type="entry name" value="LYSOSOMAL COBALAMIN TRANSPORTER ABCD4"/>
    <property type="match status" value="1"/>
</dbReference>
<dbReference type="InterPro" id="IPR050835">
    <property type="entry name" value="ABC_transporter_sub-D"/>
</dbReference>
<dbReference type="GO" id="GO:0005324">
    <property type="term" value="F:long-chain fatty acid transmembrane transporter activity"/>
    <property type="evidence" value="ECO:0007669"/>
    <property type="project" value="TreeGrafter"/>
</dbReference>
<name>A0A183ELA8_9BILA</name>
<evidence type="ECO:0000256" key="3">
    <source>
        <dbReference type="ARBA" id="ARBA00022692"/>
    </source>
</evidence>